<name>A0ABT5HNM2_9CAUL</name>
<feature type="chain" id="PRO_5047412546" description="C-type lysozyme inhibitor domain-containing protein" evidence="1">
    <location>
        <begin position="21"/>
        <end position="125"/>
    </location>
</feature>
<accession>A0ABT5HNM2</accession>
<sequence>MHRITVLAIVAAGLALPAAAQTPKPKPAPVAAATMPKGDYECWAYSSPRMLLNFTVTAPGKYRASDGSMGTFSVDPKTKAVTLTGYLKNVMPDGFKTVYRDTNNKPTLSFIGTSGSEASFCEKAR</sequence>
<proteinExistence type="predicted"/>
<evidence type="ECO:0000256" key="1">
    <source>
        <dbReference type="SAM" id="SignalP"/>
    </source>
</evidence>
<evidence type="ECO:0008006" key="4">
    <source>
        <dbReference type="Google" id="ProtNLM"/>
    </source>
</evidence>
<reference evidence="2 3" key="1">
    <citation type="submission" date="2023-01" db="EMBL/GenBank/DDBJ databases">
        <title>Novel species of the genus Asticcacaulis isolated from rivers.</title>
        <authorList>
            <person name="Lu H."/>
        </authorList>
    </citation>
    <scope>NUCLEOTIDE SEQUENCE [LARGE SCALE GENOMIC DNA]</scope>
    <source>
        <strain evidence="2 3">BYS171W</strain>
    </source>
</reference>
<keyword evidence="3" id="KW-1185">Reference proteome</keyword>
<evidence type="ECO:0000313" key="2">
    <source>
        <dbReference type="EMBL" id="MDC7681655.1"/>
    </source>
</evidence>
<feature type="signal peptide" evidence="1">
    <location>
        <begin position="1"/>
        <end position="20"/>
    </location>
</feature>
<comment type="caution">
    <text evidence="2">The sequence shown here is derived from an EMBL/GenBank/DDBJ whole genome shotgun (WGS) entry which is preliminary data.</text>
</comment>
<gene>
    <name evidence="2" type="ORF">PQU92_00055</name>
</gene>
<keyword evidence="1" id="KW-0732">Signal</keyword>
<evidence type="ECO:0000313" key="3">
    <source>
        <dbReference type="Proteomes" id="UP001214854"/>
    </source>
</evidence>
<protein>
    <recommendedName>
        <fullName evidence="4">C-type lysozyme inhibitor domain-containing protein</fullName>
    </recommendedName>
</protein>
<organism evidence="2 3">
    <name type="scientific">Asticcacaulis aquaticus</name>
    <dbReference type="NCBI Taxonomy" id="2984212"/>
    <lineage>
        <taxon>Bacteria</taxon>
        <taxon>Pseudomonadati</taxon>
        <taxon>Pseudomonadota</taxon>
        <taxon>Alphaproteobacteria</taxon>
        <taxon>Caulobacterales</taxon>
        <taxon>Caulobacteraceae</taxon>
        <taxon>Asticcacaulis</taxon>
    </lineage>
</organism>
<dbReference type="Proteomes" id="UP001214854">
    <property type="component" value="Unassembled WGS sequence"/>
</dbReference>
<dbReference type="EMBL" id="JAQQKX010000001">
    <property type="protein sequence ID" value="MDC7681655.1"/>
    <property type="molecule type" value="Genomic_DNA"/>
</dbReference>
<dbReference type="RefSeq" id="WP_272746162.1">
    <property type="nucleotide sequence ID" value="NZ_JAQQKX010000001.1"/>
</dbReference>